<dbReference type="Proteomes" id="UP001240236">
    <property type="component" value="Unassembled WGS sequence"/>
</dbReference>
<dbReference type="Gene3D" id="3.90.180.10">
    <property type="entry name" value="Medium-chain alcohol dehydrogenases, catalytic domain"/>
    <property type="match status" value="1"/>
</dbReference>
<reference evidence="1 2" key="1">
    <citation type="submission" date="2023-07" db="EMBL/GenBank/DDBJ databases">
        <title>Sequencing the genomes of 1000 actinobacteria strains.</title>
        <authorList>
            <person name="Klenk H.-P."/>
        </authorList>
    </citation>
    <scope>NUCLEOTIDE SEQUENCE [LARGE SCALE GENOMIC DNA]</scope>
    <source>
        <strain evidence="1 2">DSM 44709</strain>
    </source>
</reference>
<name>A0AAE4AWQ3_9ACTN</name>
<sequence length="97" mass="10396">MAVSPGVPPDRINTTADGNGVRRYGVRSAAQAQADTPEIGERIAGLAAAGRIVIPIARAYPLDRVQDAYRDLGTRHVRGKRVLHVMSPQRRSALPAT</sequence>
<proteinExistence type="predicted"/>
<protein>
    <submittedName>
        <fullName evidence="1">NADPH:quinone reductase-like Zn-dependent oxidoreductase</fullName>
    </submittedName>
</protein>
<dbReference type="Gene3D" id="3.40.50.720">
    <property type="entry name" value="NAD(P)-binding Rossmann-like Domain"/>
    <property type="match status" value="1"/>
</dbReference>
<gene>
    <name evidence="1" type="ORF">J2S42_001635</name>
</gene>
<dbReference type="AlphaFoldDB" id="A0AAE4AWQ3"/>
<dbReference type="EMBL" id="JAUSUZ010000001">
    <property type="protein sequence ID" value="MDQ0364966.1"/>
    <property type="molecule type" value="Genomic_DNA"/>
</dbReference>
<accession>A0AAE4AWQ3</accession>
<dbReference type="Pfam" id="PF13602">
    <property type="entry name" value="ADH_zinc_N_2"/>
    <property type="match status" value="1"/>
</dbReference>
<evidence type="ECO:0000313" key="2">
    <source>
        <dbReference type="Proteomes" id="UP001240236"/>
    </source>
</evidence>
<keyword evidence="2" id="KW-1185">Reference proteome</keyword>
<organism evidence="1 2">
    <name type="scientific">Catenuloplanes indicus</name>
    <dbReference type="NCBI Taxonomy" id="137267"/>
    <lineage>
        <taxon>Bacteria</taxon>
        <taxon>Bacillati</taxon>
        <taxon>Actinomycetota</taxon>
        <taxon>Actinomycetes</taxon>
        <taxon>Micromonosporales</taxon>
        <taxon>Micromonosporaceae</taxon>
        <taxon>Catenuloplanes</taxon>
    </lineage>
</organism>
<evidence type="ECO:0000313" key="1">
    <source>
        <dbReference type="EMBL" id="MDQ0364966.1"/>
    </source>
</evidence>
<comment type="caution">
    <text evidence="1">The sequence shown here is derived from an EMBL/GenBank/DDBJ whole genome shotgun (WGS) entry which is preliminary data.</text>
</comment>